<feature type="domain" description="Zeta toxin" evidence="7">
    <location>
        <begin position="6"/>
        <end position="161"/>
    </location>
</feature>
<dbReference type="Gene3D" id="3.40.50.300">
    <property type="entry name" value="P-loop containing nucleotide triphosphate hydrolases"/>
    <property type="match status" value="1"/>
</dbReference>
<organism evidence="8 9">
    <name type="scientific">Inconstantimicrobium porci</name>
    <dbReference type="NCBI Taxonomy" id="2652291"/>
    <lineage>
        <taxon>Bacteria</taxon>
        <taxon>Bacillati</taxon>
        <taxon>Bacillota</taxon>
        <taxon>Clostridia</taxon>
        <taxon>Eubacteriales</taxon>
        <taxon>Clostridiaceae</taxon>
        <taxon>Inconstantimicrobium</taxon>
    </lineage>
</organism>
<accession>A0A7X2T1D3</accession>
<dbReference type="GO" id="GO:0016301">
    <property type="term" value="F:kinase activity"/>
    <property type="evidence" value="ECO:0007669"/>
    <property type="project" value="InterPro"/>
</dbReference>
<reference evidence="8 9" key="1">
    <citation type="submission" date="2019-08" db="EMBL/GenBank/DDBJ databases">
        <title>In-depth cultivation of the pig gut microbiome towards novel bacterial diversity and tailored functional studies.</title>
        <authorList>
            <person name="Wylensek D."/>
            <person name="Hitch T.C.A."/>
            <person name="Clavel T."/>
        </authorList>
    </citation>
    <scope>NUCLEOTIDE SEQUENCE [LARGE SCALE GENOMIC DNA]</scope>
    <source>
        <strain evidence="8 9">WCA-383-APC-5B</strain>
    </source>
</reference>
<dbReference type="RefSeq" id="WP_154531442.1">
    <property type="nucleotide sequence ID" value="NZ_VULX01000012.1"/>
</dbReference>
<evidence type="ECO:0000259" key="7">
    <source>
        <dbReference type="Pfam" id="PF06414"/>
    </source>
</evidence>
<evidence type="ECO:0000313" key="9">
    <source>
        <dbReference type="Proteomes" id="UP000460287"/>
    </source>
</evidence>
<protein>
    <recommendedName>
        <fullName evidence="5">UDP-N-acetylglucosamine kinase</fullName>
        <ecNumber evidence="2">2.7.1.176</ecNumber>
    </recommendedName>
    <alternativeName>
        <fullName evidence="5">UDP-N-acetylglucosamine kinase</fullName>
    </alternativeName>
</protein>
<comment type="caution">
    <text evidence="8">The sequence shown here is derived from an EMBL/GenBank/DDBJ whole genome shotgun (WGS) entry which is preliminary data.</text>
</comment>
<comment type="catalytic activity">
    <reaction evidence="6">
        <text>UDP-N-acetyl-alpha-D-glucosamine + ATP = UDP-N-acetyl-alpha-D-glucosamine 3'-phosphate + ADP + H(+)</text>
        <dbReference type="Rhea" id="RHEA:32671"/>
        <dbReference type="ChEBI" id="CHEBI:15378"/>
        <dbReference type="ChEBI" id="CHEBI:30616"/>
        <dbReference type="ChEBI" id="CHEBI:57705"/>
        <dbReference type="ChEBI" id="CHEBI:64353"/>
        <dbReference type="ChEBI" id="CHEBI:456216"/>
        <dbReference type="EC" id="2.7.1.176"/>
    </reaction>
</comment>
<evidence type="ECO:0000313" key="8">
    <source>
        <dbReference type="EMBL" id="MSR91546.1"/>
    </source>
</evidence>
<dbReference type="InterPro" id="IPR010488">
    <property type="entry name" value="Zeta_toxin_domain"/>
</dbReference>
<evidence type="ECO:0000256" key="2">
    <source>
        <dbReference type="ARBA" id="ARBA00011963"/>
    </source>
</evidence>
<dbReference type="PANTHER" id="PTHR39206:SF1">
    <property type="entry name" value="SLL8004 PROTEIN"/>
    <property type="match status" value="1"/>
</dbReference>
<dbReference type="GO" id="GO:0005524">
    <property type="term" value="F:ATP binding"/>
    <property type="evidence" value="ECO:0007669"/>
    <property type="project" value="UniProtKB-KW"/>
</dbReference>
<dbReference type="InterPro" id="IPR027417">
    <property type="entry name" value="P-loop_NTPase"/>
</dbReference>
<dbReference type="SUPFAM" id="SSF52540">
    <property type="entry name" value="P-loop containing nucleoside triphosphate hydrolases"/>
    <property type="match status" value="1"/>
</dbReference>
<evidence type="ECO:0000256" key="6">
    <source>
        <dbReference type="ARBA" id="ARBA00048178"/>
    </source>
</evidence>
<dbReference type="EMBL" id="VULX01000012">
    <property type="protein sequence ID" value="MSR91546.1"/>
    <property type="molecule type" value="Genomic_DNA"/>
</dbReference>
<dbReference type="Proteomes" id="UP000460287">
    <property type="component" value="Unassembled WGS sequence"/>
</dbReference>
<evidence type="ECO:0000256" key="4">
    <source>
        <dbReference type="ARBA" id="ARBA00022840"/>
    </source>
</evidence>
<sequence>MATYTIFAGVNGAGKTSIYKSTYYEQNKDEKRINTDEMVARIGSWKDNNLQMKCAREAVKLIKTYIDEEISFNQETTLSGRSIINNIKRAKQKGYTIILNYIGVDTPEIAKERVDLRVKKGGHGIPHEDIDRRYFESLENLNKIISICDEINIYDNTDIFKLLACVEQGKLVWKEEVLPDWIKSIIS</sequence>
<keyword evidence="3" id="KW-0547">Nucleotide-binding</keyword>
<dbReference type="EC" id="2.7.1.176" evidence="2"/>
<dbReference type="PANTHER" id="PTHR39206">
    <property type="entry name" value="SLL8004 PROTEIN"/>
    <property type="match status" value="1"/>
</dbReference>
<keyword evidence="4" id="KW-0067">ATP-binding</keyword>
<name>A0A7X2T1D3_9CLOT</name>
<evidence type="ECO:0000256" key="3">
    <source>
        <dbReference type="ARBA" id="ARBA00022741"/>
    </source>
</evidence>
<gene>
    <name evidence="8" type="ORF">FYJ33_09025</name>
</gene>
<evidence type="ECO:0000256" key="5">
    <source>
        <dbReference type="ARBA" id="ARBA00032897"/>
    </source>
</evidence>
<evidence type="ECO:0000256" key="1">
    <source>
        <dbReference type="ARBA" id="ARBA00009104"/>
    </source>
</evidence>
<dbReference type="Pfam" id="PF06414">
    <property type="entry name" value="Zeta_toxin"/>
    <property type="match status" value="1"/>
</dbReference>
<dbReference type="AlphaFoldDB" id="A0A7X2T1D3"/>
<proteinExistence type="inferred from homology"/>
<comment type="similarity">
    <text evidence="1">Belongs to the zeta toxin family.</text>
</comment>
<keyword evidence="9" id="KW-1185">Reference proteome</keyword>